<dbReference type="SUPFAM" id="SSF46565">
    <property type="entry name" value="Chaperone J-domain"/>
    <property type="match status" value="1"/>
</dbReference>
<accession>A0AAV8GC52</accession>
<keyword evidence="2" id="KW-0472">Membrane</keyword>
<keyword evidence="2" id="KW-0812">Transmembrane</keyword>
<reference evidence="4" key="1">
    <citation type="submission" date="2022-08" db="EMBL/GenBank/DDBJ databases">
        <authorList>
            <person name="Marques A."/>
        </authorList>
    </citation>
    <scope>NUCLEOTIDE SEQUENCE</scope>
    <source>
        <strain evidence="4">RhyPub2mFocal</strain>
        <tissue evidence="4">Leaves</tissue>
    </source>
</reference>
<keyword evidence="2" id="KW-1133">Transmembrane helix</keyword>
<evidence type="ECO:0000256" key="1">
    <source>
        <dbReference type="SAM" id="MobiDB-lite"/>
    </source>
</evidence>
<dbReference type="AlphaFoldDB" id="A0AAV8GC52"/>
<evidence type="ECO:0000313" key="5">
    <source>
        <dbReference type="Proteomes" id="UP001140206"/>
    </source>
</evidence>
<dbReference type="SMART" id="SM00271">
    <property type="entry name" value="DnaJ"/>
    <property type="match status" value="1"/>
</dbReference>
<dbReference type="Pfam" id="PF00226">
    <property type="entry name" value="DnaJ"/>
    <property type="match status" value="1"/>
</dbReference>
<dbReference type="PRINTS" id="PR00625">
    <property type="entry name" value="JDOMAIN"/>
</dbReference>
<dbReference type="PANTHER" id="PTHR44743:SF10">
    <property type="entry name" value="J DOMAIN-CONTAINING PROTEIN"/>
    <property type="match status" value="1"/>
</dbReference>
<feature type="region of interest" description="Disordered" evidence="1">
    <location>
        <begin position="174"/>
        <end position="199"/>
    </location>
</feature>
<dbReference type="Gene3D" id="1.10.287.110">
    <property type="entry name" value="DnaJ domain"/>
    <property type="match status" value="1"/>
</dbReference>
<evidence type="ECO:0000259" key="3">
    <source>
        <dbReference type="PROSITE" id="PS50076"/>
    </source>
</evidence>
<dbReference type="InterPro" id="IPR001623">
    <property type="entry name" value="DnaJ_domain"/>
</dbReference>
<dbReference type="PANTHER" id="PTHR44743">
    <property type="entry name" value="PUTATIVE, EXPRESSED-RELATED"/>
    <property type="match status" value="1"/>
</dbReference>
<dbReference type="GO" id="GO:0005783">
    <property type="term" value="C:endoplasmic reticulum"/>
    <property type="evidence" value="ECO:0007669"/>
    <property type="project" value="UniProtKB-ARBA"/>
</dbReference>
<feature type="domain" description="J" evidence="3">
    <location>
        <begin position="44"/>
        <end position="116"/>
    </location>
</feature>
<comment type="caution">
    <text evidence="4">The sequence shown here is derived from an EMBL/GenBank/DDBJ whole genome shotgun (WGS) entry which is preliminary data.</text>
</comment>
<organism evidence="4 5">
    <name type="scientific">Rhynchospora pubera</name>
    <dbReference type="NCBI Taxonomy" id="906938"/>
    <lineage>
        <taxon>Eukaryota</taxon>
        <taxon>Viridiplantae</taxon>
        <taxon>Streptophyta</taxon>
        <taxon>Embryophyta</taxon>
        <taxon>Tracheophyta</taxon>
        <taxon>Spermatophyta</taxon>
        <taxon>Magnoliopsida</taxon>
        <taxon>Liliopsida</taxon>
        <taxon>Poales</taxon>
        <taxon>Cyperaceae</taxon>
        <taxon>Cyperoideae</taxon>
        <taxon>Rhynchosporeae</taxon>
        <taxon>Rhynchospora</taxon>
    </lineage>
</organism>
<dbReference type="Proteomes" id="UP001140206">
    <property type="component" value="Chromosome 2"/>
</dbReference>
<dbReference type="InterPro" id="IPR036869">
    <property type="entry name" value="J_dom_sf"/>
</dbReference>
<keyword evidence="5" id="KW-1185">Reference proteome</keyword>
<sequence length="261" mass="29696">MKLFLLNTYINKQRNLTLEGTHTSLSFLLPSLKKKIMAGQRTENLYNILGVSKDCSGEELKLAYKKLAMRWHPDKCFSTSGNSICMEEAKQKFQKIQGAYSVLSDSNKRFLYDVGAYDSDDDDNNTGFGEILDEVVEMMNQTKPSENEQESLDELQRLFEEIFLSDGNIGSGATAVGKSGRDGSTSSHSSGLAMPDRSGPGPSQFFPGVSYFYYRMKLQYLYLSKTQYIFFAIILYLTIFNPVHYLMIFTSWDFIRSCTFH</sequence>
<name>A0AAV8GC52_9POAL</name>
<protein>
    <submittedName>
        <fullName evidence="4">Chaperone protein DnaJ</fullName>
    </submittedName>
</protein>
<gene>
    <name evidence="4" type="ORF">LUZ62_053021</name>
</gene>
<dbReference type="PROSITE" id="PS50076">
    <property type="entry name" value="DNAJ_2"/>
    <property type="match status" value="1"/>
</dbReference>
<evidence type="ECO:0000256" key="2">
    <source>
        <dbReference type="SAM" id="Phobius"/>
    </source>
</evidence>
<dbReference type="EMBL" id="JAMFTS010000002">
    <property type="protein sequence ID" value="KAJ4801775.1"/>
    <property type="molecule type" value="Genomic_DNA"/>
</dbReference>
<feature type="compositionally biased region" description="Low complexity" evidence="1">
    <location>
        <begin position="182"/>
        <end position="191"/>
    </location>
</feature>
<proteinExistence type="predicted"/>
<feature type="transmembrane region" description="Helical" evidence="2">
    <location>
        <begin position="228"/>
        <end position="247"/>
    </location>
</feature>
<dbReference type="CDD" id="cd06257">
    <property type="entry name" value="DnaJ"/>
    <property type="match status" value="1"/>
</dbReference>
<evidence type="ECO:0000313" key="4">
    <source>
        <dbReference type="EMBL" id="KAJ4801775.1"/>
    </source>
</evidence>